<evidence type="ECO:0000313" key="2">
    <source>
        <dbReference type="Proteomes" id="UP000249497"/>
    </source>
</evidence>
<evidence type="ECO:0000313" key="1">
    <source>
        <dbReference type="EMBL" id="RAH84257.1"/>
    </source>
</evidence>
<dbReference type="OrthoDB" id="10304854at2759"/>
<dbReference type="RefSeq" id="XP_025530151.1">
    <property type="nucleotide sequence ID" value="XM_025673473.1"/>
</dbReference>
<dbReference type="EMBL" id="KZ824778">
    <property type="protein sequence ID" value="RAH84257.1"/>
    <property type="molecule type" value="Genomic_DNA"/>
</dbReference>
<reference evidence="1 2" key="1">
    <citation type="submission" date="2018-02" db="EMBL/GenBank/DDBJ databases">
        <title>The genomes of Aspergillus section Nigri reveals drivers in fungal speciation.</title>
        <authorList>
            <consortium name="DOE Joint Genome Institute"/>
            <person name="Vesth T.C."/>
            <person name="Nybo J."/>
            <person name="Theobald S."/>
            <person name="Brandl J."/>
            <person name="Frisvad J.C."/>
            <person name="Nielsen K.F."/>
            <person name="Lyhne E.K."/>
            <person name="Kogle M.E."/>
            <person name="Kuo A."/>
            <person name="Riley R."/>
            <person name="Clum A."/>
            <person name="Nolan M."/>
            <person name="Lipzen A."/>
            <person name="Salamov A."/>
            <person name="Henrissat B."/>
            <person name="Wiebenga A."/>
            <person name="De vries R.P."/>
            <person name="Grigoriev I.V."/>
            <person name="Mortensen U.H."/>
            <person name="Andersen M.R."/>
            <person name="Baker S.E."/>
        </authorList>
    </citation>
    <scope>NUCLEOTIDE SEQUENCE [LARGE SCALE GENOMIC DNA]</scope>
    <source>
        <strain evidence="1 2">CBS 114.51</strain>
    </source>
</reference>
<keyword evidence="2" id="KW-1185">Reference proteome</keyword>
<proteinExistence type="predicted"/>
<accession>A0A8T8X7W5</accession>
<dbReference type="Proteomes" id="UP000249497">
    <property type="component" value="Unassembled WGS sequence"/>
</dbReference>
<sequence length="50" mass="5790">MAFSRAHQQLYNLKQTAYQASANSLHTIPKPMFSDHAVLVAHNACDYRRW</sequence>
<dbReference type="GeneID" id="37177165"/>
<gene>
    <name evidence="1" type="ORF">BO86DRAFT_397123</name>
</gene>
<dbReference type="AlphaFoldDB" id="A0A8T8X7W5"/>
<protein>
    <submittedName>
        <fullName evidence="1">Uncharacterized protein</fullName>
    </submittedName>
</protein>
<organism evidence="1 2">
    <name type="scientific">Aspergillus japonicus CBS 114.51</name>
    <dbReference type="NCBI Taxonomy" id="1448312"/>
    <lineage>
        <taxon>Eukaryota</taxon>
        <taxon>Fungi</taxon>
        <taxon>Dikarya</taxon>
        <taxon>Ascomycota</taxon>
        <taxon>Pezizomycotina</taxon>
        <taxon>Eurotiomycetes</taxon>
        <taxon>Eurotiomycetidae</taxon>
        <taxon>Eurotiales</taxon>
        <taxon>Aspergillaceae</taxon>
        <taxon>Aspergillus</taxon>
        <taxon>Aspergillus subgen. Circumdati</taxon>
    </lineage>
</organism>
<name>A0A8T8X7W5_ASPJA</name>